<dbReference type="GO" id="GO:0006020">
    <property type="term" value="P:inositol metabolic process"/>
    <property type="evidence" value="ECO:0007669"/>
    <property type="project" value="TreeGrafter"/>
</dbReference>
<dbReference type="GO" id="GO:0007165">
    <property type="term" value="P:signal transduction"/>
    <property type="evidence" value="ECO:0007669"/>
    <property type="project" value="TreeGrafter"/>
</dbReference>
<dbReference type="AlphaFoldDB" id="A0A812MR12"/>
<evidence type="ECO:0000313" key="3">
    <source>
        <dbReference type="Proteomes" id="UP000649617"/>
    </source>
</evidence>
<dbReference type="InterPro" id="IPR000760">
    <property type="entry name" value="Inositol_monophosphatase-like"/>
</dbReference>
<protein>
    <submittedName>
        <fullName evidence="2">SuhB protein</fullName>
    </submittedName>
</protein>
<dbReference type="PANTHER" id="PTHR20854:SF4">
    <property type="entry name" value="INOSITOL-1-MONOPHOSPHATASE-RELATED"/>
    <property type="match status" value="1"/>
</dbReference>
<accession>A0A812MR12</accession>
<dbReference type="Pfam" id="PF00459">
    <property type="entry name" value="Inositol_P"/>
    <property type="match status" value="1"/>
</dbReference>
<dbReference type="PANTHER" id="PTHR20854">
    <property type="entry name" value="INOSITOL MONOPHOSPHATASE"/>
    <property type="match status" value="1"/>
</dbReference>
<name>A0A812MR12_SYMPI</name>
<evidence type="ECO:0000256" key="1">
    <source>
        <dbReference type="ARBA" id="ARBA00009759"/>
    </source>
</evidence>
<sequence length="524" mass="55655">MLPKSRDDVEVRFIYRGIPMGAMDTLKKCNLAGEQLLAVPVWGASQQPAISCPAWFADDLFEVMKDRQEEVQGLALALALISWTQAHALKHGESLENAAGHAQQSEFASSGAKKQTTEAILYGNCGLYWTIAWTTDAMSLGFQIGVLSMSMELLGRPLPRTVPRRAAVVPAHALASQKQPPALALGELPGMKPGTCKMCVEAVLKSSGFTLGLHAAAGQAGHHCRSHIRARAAKGAGKGQVLREMLDLGLPETSGEVPLPETAVEVLACASESGLSAGERVREDPNLNWQQDLEADLRQLFPKHAFGPKESSPSWTWAMPTSLLRKSVSAHTFRAIIWAAEQALGSGSHHHAEEAIISIFASSLEGEAIAVVFDPWRDELFTAVRQHGADLNGVPLSGRAGSDEQLRDVFVGTEASQDPRQSWPNLRGLYFAGPPRTAGVRIFPSAALGLAWVASGRLGAFFSAAPDAAEVAAGRLLVSESGGVVESMDSNSPGASIISARSQKLLLGLLPMLSEANANGMEAG</sequence>
<dbReference type="OrthoDB" id="10254945at2759"/>
<reference evidence="2" key="1">
    <citation type="submission" date="2021-02" db="EMBL/GenBank/DDBJ databases">
        <authorList>
            <person name="Dougan E. K."/>
            <person name="Rhodes N."/>
            <person name="Thang M."/>
            <person name="Chan C."/>
        </authorList>
    </citation>
    <scope>NUCLEOTIDE SEQUENCE</scope>
</reference>
<dbReference type="SUPFAM" id="SSF56655">
    <property type="entry name" value="Carbohydrate phosphatase"/>
    <property type="match status" value="1"/>
</dbReference>
<comment type="caution">
    <text evidence="2">The sequence shown here is derived from an EMBL/GenBank/DDBJ whole genome shotgun (WGS) entry which is preliminary data.</text>
</comment>
<proteinExistence type="inferred from homology"/>
<dbReference type="GO" id="GO:0008934">
    <property type="term" value="F:inositol monophosphate 1-phosphatase activity"/>
    <property type="evidence" value="ECO:0007669"/>
    <property type="project" value="TreeGrafter"/>
</dbReference>
<dbReference type="PRINTS" id="PR00377">
    <property type="entry name" value="IMPHPHTASES"/>
</dbReference>
<keyword evidence="3" id="KW-1185">Reference proteome</keyword>
<dbReference type="Proteomes" id="UP000649617">
    <property type="component" value="Unassembled WGS sequence"/>
</dbReference>
<gene>
    <name evidence="2" type="primary">suhB</name>
    <name evidence="2" type="ORF">SPIL2461_LOCUS6223</name>
</gene>
<evidence type="ECO:0000313" key="2">
    <source>
        <dbReference type="EMBL" id="CAE7278063.1"/>
    </source>
</evidence>
<dbReference type="Gene3D" id="3.40.190.80">
    <property type="match status" value="1"/>
</dbReference>
<dbReference type="EMBL" id="CAJNIZ010009224">
    <property type="protein sequence ID" value="CAE7278063.1"/>
    <property type="molecule type" value="Genomic_DNA"/>
</dbReference>
<comment type="similarity">
    <text evidence="1">Belongs to the inositol monophosphatase superfamily.</text>
</comment>
<organism evidence="2 3">
    <name type="scientific">Symbiodinium pilosum</name>
    <name type="common">Dinoflagellate</name>
    <dbReference type="NCBI Taxonomy" id="2952"/>
    <lineage>
        <taxon>Eukaryota</taxon>
        <taxon>Sar</taxon>
        <taxon>Alveolata</taxon>
        <taxon>Dinophyceae</taxon>
        <taxon>Suessiales</taxon>
        <taxon>Symbiodiniaceae</taxon>
        <taxon>Symbiodinium</taxon>
    </lineage>
</organism>